<dbReference type="Proteomes" id="UP001633002">
    <property type="component" value="Unassembled WGS sequence"/>
</dbReference>
<organism evidence="2 3">
    <name type="scientific">Riccia sorocarpa</name>
    <dbReference type="NCBI Taxonomy" id="122646"/>
    <lineage>
        <taxon>Eukaryota</taxon>
        <taxon>Viridiplantae</taxon>
        <taxon>Streptophyta</taxon>
        <taxon>Embryophyta</taxon>
        <taxon>Marchantiophyta</taxon>
        <taxon>Marchantiopsida</taxon>
        <taxon>Marchantiidae</taxon>
        <taxon>Marchantiales</taxon>
        <taxon>Ricciaceae</taxon>
        <taxon>Riccia</taxon>
    </lineage>
</organism>
<dbReference type="AlphaFoldDB" id="A0ABD3HJ05"/>
<protein>
    <submittedName>
        <fullName evidence="2">Uncharacterized protein</fullName>
    </submittedName>
</protein>
<dbReference type="EMBL" id="JBJQOH010000004">
    <property type="protein sequence ID" value="KAL3690562.1"/>
    <property type="molecule type" value="Genomic_DNA"/>
</dbReference>
<sequence length="196" mass="21435">MKKRWTTERLSTGEPPRENDFEGSVRIFPETEENDFAESSRGRSVERILKEPTRENDIEGRSTPRSIEKILPEAVENDFGDTFERPVPTGKNDLGVTPTLGPNKDKTGGGDFTFPPRELQVEIEKDPARGVFAYPPSPIVREGNFGGPCQLPNSEESCASVVVAMADPSPSSPASASFALEERDDSGILAKVTNQP</sequence>
<feature type="region of interest" description="Disordered" evidence="1">
    <location>
        <begin position="168"/>
        <end position="196"/>
    </location>
</feature>
<evidence type="ECO:0000313" key="2">
    <source>
        <dbReference type="EMBL" id="KAL3690562.1"/>
    </source>
</evidence>
<evidence type="ECO:0000256" key="1">
    <source>
        <dbReference type="SAM" id="MobiDB-lite"/>
    </source>
</evidence>
<proteinExistence type="predicted"/>
<gene>
    <name evidence="2" type="ORF">R1sor_016871</name>
</gene>
<keyword evidence="3" id="KW-1185">Reference proteome</keyword>
<evidence type="ECO:0000313" key="3">
    <source>
        <dbReference type="Proteomes" id="UP001633002"/>
    </source>
</evidence>
<feature type="compositionally biased region" description="Low complexity" evidence="1">
    <location>
        <begin position="168"/>
        <end position="179"/>
    </location>
</feature>
<feature type="compositionally biased region" description="Basic and acidic residues" evidence="1">
    <location>
        <begin position="38"/>
        <end position="71"/>
    </location>
</feature>
<name>A0ABD3HJ05_9MARC</name>
<comment type="caution">
    <text evidence="2">The sequence shown here is derived from an EMBL/GenBank/DDBJ whole genome shotgun (WGS) entry which is preliminary data.</text>
</comment>
<accession>A0ABD3HJ05</accession>
<feature type="region of interest" description="Disordered" evidence="1">
    <location>
        <begin position="1"/>
        <end position="115"/>
    </location>
</feature>
<reference evidence="2 3" key="1">
    <citation type="submission" date="2024-09" db="EMBL/GenBank/DDBJ databases">
        <title>Chromosome-scale assembly of Riccia sorocarpa.</title>
        <authorList>
            <person name="Paukszto L."/>
        </authorList>
    </citation>
    <scope>NUCLEOTIDE SEQUENCE [LARGE SCALE GENOMIC DNA]</scope>
    <source>
        <strain evidence="2">LP-2024</strain>
        <tissue evidence="2">Aerial parts of the thallus</tissue>
    </source>
</reference>